<dbReference type="AlphaFoldDB" id="A0A6M3K6P6"/>
<proteinExistence type="predicted"/>
<evidence type="ECO:0000313" key="1">
    <source>
        <dbReference type="EMBL" id="QJA77155.1"/>
    </source>
</evidence>
<organism evidence="1">
    <name type="scientific">viral metagenome</name>
    <dbReference type="NCBI Taxonomy" id="1070528"/>
    <lineage>
        <taxon>unclassified sequences</taxon>
        <taxon>metagenomes</taxon>
        <taxon>organismal metagenomes</taxon>
    </lineage>
</organism>
<name>A0A6M3K6P6_9ZZZZ</name>
<reference evidence="1" key="1">
    <citation type="submission" date="2020-03" db="EMBL/GenBank/DDBJ databases">
        <title>The deep terrestrial virosphere.</title>
        <authorList>
            <person name="Holmfeldt K."/>
            <person name="Nilsson E."/>
            <person name="Simone D."/>
            <person name="Lopez-Fernandez M."/>
            <person name="Wu X."/>
            <person name="de Brujin I."/>
            <person name="Lundin D."/>
            <person name="Andersson A."/>
            <person name="Bertilsson S."/>
            <person name="Dopson M."/>
        </authorList>
    </citation>
    <scope>NUCLEOTIDE SEQUENCE</scope>
    <source>
        <strain evidence="1">MM415A01358</strain>
    </source>
</reference>
<protein>
    <submittedName>
        <fullName evidence="1">Uncharacterized protein</fullName>
    </submittedName>
</protein>
<accession>A0A6M3K6P6</accession>
<dbReference type="EMBL" id="MT142266">
    <property type="protein sequence ID" value="QJA77155.1"/>
    <property type="molecule type" value="Genomic_DNA"/>
</dbReference>
<sequence length="156" mass="17907">MPELDIEKLSEEFDIIDVKNTIHDINTCESDDLLKNNIDRANRILDRMEYEMENGNFSARMAEVTSQLINAVTTAISQNFTNNYNISYLQLRDNIVKLKEIELKHKLSYGKGPKTLNQNIILTDRESLLKFLKGESDIKQLKDIRKEGENGGDNDG</sequence>
<gene>
    <name evidence="1" type="ORF">MM415A01358_0011</name>
</gene>